<proteinExistence type="predicted"/>
<feature type="region of interest" description="Disordered" evidence="1">
    <location>
        <begin position="611"/>
        <end position="630"/>
    </location>
</feature>
<comment type="caution">
    <text evidence="3">The sequence shown here is derived from an EMBL/GenBank/DDBJ whole genome shotgun (WGS) entry which is preliminary data.</text>
</comment>
<evidence type="ECO:0000259" key="2">
    <source>
        <dbReference type="Pfam" id="PF25438"/>
    </source>
</evidence>
<feature type="region of interest" description="Disordered" evidence="1">
    <location>
        <begin position="285"/>
        <end position="309"/>
    </location>
</feature>
<reference evidence="3" key="2">
    <citation type="journal article" date="2023" name="IMA Fungus">
        <title>Comparative genomic study of the Penicillium genus elucidates a diverse pangenome and 15 lateral gene transfer events.</title>
        <authorList>
            <person name="Petersen C."/>
            <person name="Sorensen T."/>
            <person name="Nielsen M.R."/>
            <person name="Sondergaard T.E."/>
            <person name="Sorensen J.L."/>
            <person name="Fitzpatrick D.A."/>
            <person name="Frisvad J.C."/>
            <person name="Nielsen K.L."/>
        </authorList>
    </citation>
    <scope>NUCLEOTIDE SEQUENCE</scope>
    <source>
        <strain evidence="3">IBT 16849</strain>
    </source>
</reference>
<feature type="compositionally biased region" description="Polar residues" evidence="1">
    <location>
        <begin position="612"/>
        <end position="621"/>
    </location>
</feature>
<sequence length="630" mass="69382">MSVTLDDELFTSAISGYREAFLVQHSHLSEDERNQLWMEKLRRFIPAPNDRDTNWQSAGCLRKRTRQDATPRTLPYSDSGLPQAKRRATTPDLSVDLTRDISHASSPDLPRNAAFSGQGSYRHTAMVRSQSQQIPVSHQHQPVGGAMGKRQSFGPVRTHRLLDHVDEYSPSEYAKHLDTSSSQPFGSALTFGLANHGQPQPSFPQYPDRTSPWTNQAPAAAPEMTRSTTTDSLIGGINMVRLDSTGPQYQEPVGSIPPEWVPTSTSGLPYQDPFLSPVYPDIDPTSSSPFSHHSPISHPSSFSNPSCSASAPPITSFHYPMPHNMLPFESVEMKASDSTDSNSLANQSSRAARRTKEQIAQAARPIAPKVESVDTSMSQIDPHKMLRISSADGTTKEVAAIPKASVRRPQRPKTYCSICTDHPDGFHGEHELRRHIERVHASIRTVWVCNDISPGKYFLSNCKACRNGKRYGANYNAAAHLRRTHFNPCERGRGGRGKDSEKRGGKGGGNQPGMDVLKHWMIAAEEVTDEAAGGGSNSKLLVRNSSRVSTRDPGYQLAVAACRLVDGQPPHVVESALLKESDQFPEFHDAPFEFDFELDLNLDLDIERSMGSPFSDSQSSCMPDIDSCVK</sequence>
<gene>
    <name evidence="3" type="ORF">N7472_009041</name>
</gene>
<dbReference type="AlphaFoldDB" id="A0A9W9M7H9"/>
<dbReference type="PANTHER" id="PTHR42031:SF1">
    <property type="entry name" value="KEY LIME PATHOGENICITY PROTEIN"/>
    <property type="match status" value="1"/>
</dbReference>
<dbReference type="EMBL" id="JAPQKP010000005">
    <property type="protein sequence ID" value="KAJ5190027.1"/>
    <property type="molecule type" value="Genomic_DNA"/>
</dbReference>
<dbReference type="OrthoDB" id="5377599at2759"/>
<organism evidence="3 4">
    <name type="scientific">Penicillium cf. griseofulvum</name>
    <dbReference type="NCBI Taxonomy" id="2972120"/>
    <lineage>
        <taxon>Eukaryota</taxon>
        <taxon>Fungi</taxon>
        <taxon>Dikarya</taxon>
        <taxon>Ascomycota</taxon>
        <taxon>Pezizomycotina</taxon>
        <taxon>Eurotiomycetes</taxon>
        <taxon>Eurotiomycetidae</taxon>
        <taxon>Eurotiales</taxon>
        <taxon>Aspergillaceae</taxon>
        <taxon>Penicillium</taxon>
    </lineage>
</organism>
<feature type="region of interest" description="Disordered" evidence="1">
    <location>
        <begin position="487"/>
        <end position="514"/>
    </location>
</feature>
<evidence type="ECO:0000256" key="1">
    <source>
        <dbReference type="SAM" id="MobiDB-lite"/>
    </source>
</evidence>
<keyword evidence="4" id="KW-1185">Reference proteome</keyword>
<name>A0A9W9M7H9_9EURO</name>
<feature type="region of interest" description="Disordered" evidence="1">
    <location>
        <begin position="63"/>
        <end position="91"/>
    </location>
</feature>
<feature type="region of interest" description="Disordered" evidence="1">
    <location>
        <begin position="334"/>
        <end position="366"/>
    </location>
</feature>
<feature type="compositionally biased region" description="Basic and acidic residues" evidence="1">
    <location>
        <begin position="488"/>
        <end position="504"/>
    </location>
</feature>
<dbReference type="InterPro" id="IPR057218">
    <property type="entry name" value="DUF7896"/>
</dbReference>
<dbReference type="Pfam" id="PF25438">
    <property type="entry name" value="DUF7896"/>
    <property type="match status" value="1"/>
</dbReference>
<feature type="compositionally biased region" description="Low complexity" evidence="1">
    <location>
        <begin position="286"/>
        <end position="309"/>
    </location>
</feature>
<accession>A0A9W9M7H9</accession>
<dbReference type="Proteomes" id="UP001150879">
    <property type="component" value="Unassembled WGS sequence"/>
</dbReference>
<dbReference type="PANTHER" id="PTHR42031">
    <property type="entry name" value="KEY LIME PATHOGENICITY PROTEIN"/>
    <property type="match status" value="1"/>
</dbReference>
<evidence type="ECO:0000313" key="4">
    <source>
        <dbReference type="Proteomes" id="UP001150879"/>
    </source>
</evidence>
<protein>
    <recommendedName>
        <fullName evidence="2">DUF7896 domain-containing protein</fullName>
    </recommendedName>
</protein>
<feature type="compositionally biased region" description="Polar residues" evidence="1">
    <location>
        <begin position="338"/>
        <end position="350"/>
    </location>
</feature>
<feature type="region of interest" description="Disordered" evidence="1">
    <location>
        <begin position="197"/>
        <end position="227"/>
    </location>
</feature>
<reference evidence="3" key="1">
    <citation type="submission" date="2022-11" db="EMBL/GenBank/DDBJ databases">
        <authorList>
            <person name="Petersen C."/>
        </authorList>
    </citation>
    <scope>NUCLEOTIDE SEQUENCE</scope>
    <source>
        <strain evidence="3">IBT 16849</strain>
    </source>
</reference>
<evidence type="ECO:0000313" key="3">
    <source>
        <dbReference type="EMBL" id="KAJ5190027.1"/>
    </source>
</evidence>
<feature type="domain" description="DUF7896" evidence="2">
    <location>
        <begin position="444"/>
        <end position="521"/>
    </location>
</feature>